<dbReference type="EMBL" id="BMOM01000002">
    <property type="protein sequence ID" value="GGL99003.1"/>
    <property type="molecule type" value="Genomic_DNA"/>
</dbReference>
<evidence type="ECO:0000259" key="1">
    <source>
        <dbReference type="SMART" id="SM00470"/>
    </source>
</evidence>
<dbReference type="PANTHER" id="PTHR33375">
    <property type="entry name" value="CHROMOSOME-PARTITIONING PROTEIN PARB-RELATED"/>
    <property type="match status" value="1"/>
</dbReference>
<dbReference type="InterPro" id="IPR050336">
    <property type="entry name" value="Chromosome_partition/occlusion"/>
</dbReference>
<evidence type="ECO:0000313" key="2">
    <source>
        <dbReference type="EMBL" id="GGL99003.1"/>
    </source>
</evidence>
<dbReference type="PANTHER" id="PTHR33375:SF7">
    <property type="entry name" value="CHROMOSOME 2-PARTITIONING PROTEIN PARB-RELATED"/>
    <property type="match status" value="1"/>
</dbReference>
<dbReference type="SMART" id="SM00470">
    <property type="entry name" value="ParB"/>
    <property type="match status" value="1"/>
</dbReference>
<feature type="domain" description="ParB-like N-terminal" evidence="1">
    <location>
        <begin position="21"/>
        <end position="131"/>
    </location>
</feature>
<gene>
    <name evidence="2" type="ORF">GCM10010841_04340</name>
</gene>
<keyword evidence="3" id="KW-1185">Reference proteome</keyword>
<dbReference type="SUPFAM" id="SSF110849">
    <property type="entry name" value="ParB/Sulfiredoxin"/>
    <property type="match status" value="1"/>
</dbReference>
<dbReference type="SUPFAM" id="SSF109709">
    <property type="entry name" value="KorB DNA-binding domain-like"/>
    <property type="match status" value="1"/>
</dbReference>
<dbReference type="InterPro" id="IPR036086">
    <property type="entry name" value="ParB/Sulfiredoxin_sf"/>
</dbReference>
<proteinExistence type="predicted"/>
<dbReference type="Gene3D" id="1.10.10.2830">
    <property type="match status" value="1"/>
</dbReference>
<dbReference type="Proteomes" id="UP000661918">
    <property type="component" value="Unassembled WGS sequence"/>
</dbReference>
<reference evidence="3" key="1">
    <citation type="journal article" date="2019" name="Int. J. Syst. Evol. Microbiol.">
        <title>The Global Catalogue of Microorganisms (GCM) 10K type strain sequencing project: providing services to taxonomists for standard genome sequencing and annotation.</title>
        <authorList>
            <consortium name="The Broad Institute Genomics Platform"/>
            <consortium name="The Broad Institute Genome Sequencing Center for Infectious Disease"/>
            <person name="Wu L."/>
            <person name="Ma J."/>
        </authorList>
    </citation>
    <scope>NUCLEOTIDE SEQUENCE [LARGE SCALE GENOMIC DNA]</scope>
    <source>
        <strain evidence="3">JCM 15443</strain>
    </source>
</reference>
<organism evidence="2 3">
    <name type="scientific">Deinococcus aerophilus</name>
    <dbReference type="NCBI Taxonomy" id="522488"/>
    <lineage>
        <taxon>Bacteria</taxon>
        <taxon>Thermotogati</taxon>
        <taxon>Deinococcota</taxon>
        <taxon>Deinococci</taxon>
        <taxon>Deinococcales</taxon>
        <taxon>Deinococcaceae</taxon>
        <taxon>Deinococcus</taxon>
    </lineage>
</organism>
<dbReference type="Pfam" id="PF02195">
    <property type="entry name" value="ParB_N"/>
    <property type="match status" value="1"/>
</dbReference>
<protein>
    <submittedName>
        <fullName evidence="2">Plasmid-partitioning protein ParB</fullName>
    </submittedName>
</protein>
<comment type="caution">
    <text evidence="2">The sequence shown here is derived from an EMBL/GenBank/DDBJ whole genome shotgun (WGS) entry which is preliminary data.</text>
</comment>
<evidence type="ECO:0000313" key="3">
    <source>
        <dbReference type="Proteomes" id="UP000661918"/>
    </source>
</evidence>
<dbReference type="Gene3D" id="3.90.1530.30">
    <property type="match status" value="1"/>
</dbReference>
<dbReference type="InterPro" id="IPR003115">
    <property type="entry name" value="ParB_N"/>
</dbReference>
<name>A0ABQ2GK41_9DEIO</name>
<accession>A0ABQ2GK41</accession>
<dbReference type="RefSeq" id="WP_188900890.1">
    <property type="nucleotide sequence ID" value="NZ_BMOM01000002.1"/>
</dbReference>
<sequence length="324" mass="35934">MAREDLLGSGLAQVAAQGTVRAVRRDLLIPAAWQPRRSFDRAGLLALARSIRAEGVRQNLLVRPHPQRSGHYEIIAGERRWRAADPGVAAQLGLSEEEQATLGGEVSASLPCLILNIDDVDARRLSAVENLQRENLDPVDEASYRLLLVQDALGLQVREGTSLSRLAQEVGRRLHALRNAPDSARDEVETLRRLFGQLGTLSWESFATNHLPLLQLPDELLGAVRDGKMAGRSALLIHRQDDEVLRAELLKRALGGAPLKELTRVVDLHQGQAWRGLAADVRGRLGVRQLDRLDPRRRERVVALLRRLQRELDTQGETAADPHL</sequence>